<comment type="function">
    <text evidence="3">Participates in chromosomal partition during cell division. May act via the formation of a condensin-like complex containing Smc and ScpB that pull DNA away from mid-cell into both cell halves.</text>
</comment>
<organism evidence="4 5">
    <name type="scientific">Macrococcus lamae</name>
    <dbReference type="NCBI Taxonomy" id="198484"/>
    <lineage>
        <taxon>Bacteria</taxon>
        <taxon>Bacillati</taxon>
        <taxon>Bacillota</taxon>
        <taxon>Bacilli</taxon>
        <taxon>Bacillales</taxon>
        <taxon>Staphylococcaceae</taxon>
        <taxon>Macrococcus</taxon>
    </lineage>
</organism>
<reference evidence="4 5" key="1">
    <citation type="submission" date="2019-01" db="EMBL/GenBank/DDBJ databases">
        <title>Draft genome sequences of the type strains of six Macrococcus species.</title>
        <authorList>
            <person name="Mazhar S."/>
            <person name="Altermann E."/>
            <person name="Hill C."/>
            <person name="Mcauliffe O."/>
        </authorList>
    </citation>
    <scope>NUCLEOTIDE SEQUENCE [LARGE SCALE GENOMIC DNA]</scope>
    <source>
        <strain evidence="4 5">CCM4815</strain>
    </source>
</reference>
<dbReference type="Gene3D" id="1.10.10.580">
    <property type="entry name" value="Structural maintenance of chromosome 1. Chain E"/>
    <property type="match status" value="1"/>
</dbReference>
<dbReference type="GO" id="GO:0007059">
    <property type="term" value="P:chromosome segregation"/>
    <property type="evidence" value="ECO:0007669"/>
    <property type="project" value="UniProtKB-UniRule"/>
</dbReference>
<dbReference type="Proteomes" id="UP000294802">
    <property type="component" value="Unassembled WGS sequence"/>
</dbReference>
<evidence type="ECO:0000256" key="3">
    <source>
        <dbReference type="HAMAP-Rule" id="MF_01805"/>
    </source>
</evidence>
<evidence type="ECO:0000256" key="2">
    <source>
        <dbReference type="ARBA" id="ARBA00044777"/>
    </source>
</evidence>
<dbReference type="InterPro" id="IPR023093">
    <property type="entry name" value="ScpA-like_C"/>
</dbReference>
<dbReference type="GO" id="GO:0051301">
    <property type="term" value="P:cell division"/>
    <property type="evidence" value="ECO:0007669"/>
    <property type="project" value="UniProtKB-KW"/>
</dbReference>
<evidence type="ECO:0000313" key="5">
    <source>
        <dbReference type="Proteomes" id="UP000294802"/>
    </source>
</evidence>
<dbReference type="AlphaFoldDB" id="A0A4R6BY70"/>
<keyword evidence="3" id="KW-0131">Cell cycle</keyword>
<evidence type="ECO:0000256" key="1">
    <source>
        <dbReference type="ARBA" id="ARBA00022829"/>
    </source>
</evidence>
<comment type="similarity">
    <text evidence="3">Belongs to the ScpA family.</text>
</comment>
<accession>A0A4R6BY70</accession>
<comment type="subcellular location">
    <subcellularLocation>
        <location evidence="3">Cytoplasm</location>
    </subcellularLocation>
    <text evidence="3">Associated with two foci at the outer edges of the nucleoid region in young cells, and at four foci within both cell halves in older cells.</text>
</comment>
<comment type="subunit">
    <text evidence="3">Component of a cohesin-like complex composed of ScpA, ScpB and the Smc homodimer, in which ScpA and ScpB bind to the head domain of Smc. The presence of the three proteins is required for the association of the complex with DNA.</text>
</comment>
<dbReference type="PANTHER" id="PTHR33969:SF2">
    <property type="entry name" value="SEGREGATION AND CONDENSATION PROTEIN A"/>
    <property type="match status" value="1"/>
</dbReference>
<dbReference type="EMBL" id="SCWB01000001">
    <property type="protein sequence ID" value="TDM13190.1"/>
    <property type="molecule type" value="Genomic_DNA"/>
</dbReference>
<dbReference type="PANTHER" id="PTHR33969">
    <property type="entry name" value="SEGREGATION AND CONDENSATION PROTEIN A"/>
    <property type="match status" value="1"/>
</dbReference>
<keyword evidence="3" id="KW-0132">Cell division</keyword>
<dbReference type="OrthoDB" id="9811016at2"/>
<keyword evidence="3" id="KW-0963">Cytoplasm</keyword>
<sequence>MYEVKLDIFQGPLDLLLHLIKKYEIDIYDISMKHLTEQYFNYINSMTELDINVQSEYLVMASELLRIKSKMLLPVQTEDVQDDPRDELVSQLIEYQNYKYYAELLEEKRQDRDQFFIKAPADLSQYERPVKEELELSIIDLMAAYQKAKSRKKLQVPEVTLARETYTIQQGTDLIRTKLATSSLICFTDLFTFNESKHRLVTLFMAMLEMMKHQEIVVSQTMQFGEIEIKRGKKAC</sequence>
<proteinExistence type="inferred from homology"/>
<dbReference type="GO" id="GO:0006260">
    <property type="term" value="P:DNA replication"/>
    <property type="evidence" value="ECO:0007669"/>
    <property type="project" value="UniProtKB-UniRule"/>
</dbReference>
<dbReference type="InterPro" id="IPR003768">
    <property type="entry name" value="ScpA"/>
</dbReference>
<name>A0A4R6BY70_9STAP</name>
<protein>
    <recommendedName>
        <fullName evidence="2 3">Segregation and condensation protein A</fullName>
    </recommendedName>
</protein>
<dbReference type="RefSeq" id="WP_133442793.1">
    <property type="nucleotide sequence ID" value="NZ_SCWB01000001.1"/>
</dbReference>
<gene>
    <name evidence="3" type="primary">scpA</name>
    <name evidence="4" type="ORF">ERX29_00895</name>
</gene>
<evidence type="ECO:0000313" key="4">
    <source>
        <dbReference type="EMBL" id="TDM13190.1"/>
    </source>
</evidence>
<dbReference type="Pfam" id="PF02616">
    <property type="entry name" value="SMC_ScpA"/>
    <property type="match status" value="1"/>
</dbReference>
<keyword evidence="5" id="KW-1185">Reference proteome</keyword>
<dbReference type="GO" id="GO:0005737">
    <property type="term" value="C:cytoplasm"/>
    <property type="evidence" value="ECO:0007669"/>
    <property type="project" value="UniProtKB-SubCell"/>
</dbReference>
<comment type="caution">
    <text evidence="4">The sequence shown here is derived from an EMBL/GenBank/DDBJ whole genome shotgun (WGS) entry which is preliminary data.</text>
</comment>
<dbReference type="Gene3D" id="6.10.250.2410">
    <property type="match status" value="1"/>
</dbReference>
<dbReference type="HAMAP" id="MF_01805">
    <property type="entry name" value="ScpA"/>
    <property type="match status" value="1"/>
</dbReference>
<keyword evidence="1 3" id="KW-0159">Chromosome partition</keyword>